<dbReference type="HOGENOM" id="CLU_1695646_0_0_1"/>
<dbReference type="EMBL" id="KE145368">
    <property type="protein sequence ID" value="EPE28335.1"/>
    <property type="molecule type" value="Genomic_DNA"/>
</dbReference>
<dbReference type="PROSITE" id="PS51257">
    <property type="entry name" value="PROKAR_LIPOPROTEIN"/>
    <property type="match status" value="1"/>
</dbReference>
<keyword evidence="1" id="KW-0732">Signal</keyword>
<gene>
    <name evidence="2" type="ORF">GLAREA_09455</name>
</gene>
<evidence type="ECO:0000313" key="3">
    <source>
        <dbReference type="Proteomes" id="UP000016922"/>
    </source>
</evidence>
<dbReference type="AlphaFoldDB" id="S3CRQ4"/>
<dbReference type="OrthoDB" id="3538574at2759"/>
<proteinExistence type="predicted"/>
<keyword evidence="3" id="KW-1185">Reference proteome</keyword>
<feature type="chain" id="PRO_5004507426" evidence="1">
    <location>
        <begin position="19"/>
        <end position="155"/>
    </location>
</feature>
<protein>
    <submittedName>
        <fullName evidence="2">Uncharacterized protein</fullName>
    </submittedName>
</protein>
<accession>S3CRQ4</accession>
<dbReference type="RefSeq" id="XP_008084243.1">
    <property type="nucleotide sequence ID" value="XM_008086052.1"/>
</dbReference>
<evidence type="ECO:0000313" key="2">
    <source>
        <dbReference type="EMBL" id="EPE28335.1"/>
    </source>
</evidence>
<organism evidence="2 3">
    <name type="scientific">Glarea lozoyensis (strain ATCC 20868 / MF5171)</name>
    <dbReference type="NCBI Taxonomy" id="1116229"/>
    <lineage>
        <taxon>Eukaryota</taxon>
        <taxon>Fungi</taxon>
        <taxon>Dikarya</taxon>
        <taxon>Ascomycota</taxon>
        <taxon>Pezizomycotina</taxon>
        <taxon>Leotiomycetes</taxon>
        <taxon>Helotiales</taxon>
        <taxon>Helotiaceae</taxon>
        <taxon>Glarea</taxon>
    </lineage>
</organism>
<reference evidence="2 3" key="1">
    <citation type="journal article" date="2013" name="BMC Genomics">
        <title>Genomics-driven discovery of the pneumocandin biosynthetic gene cluster in the fungus Glarea lozoyensis.</title>
        <authorList>
            <person name="Chen L."/>
            <person name="Yue Q."/>
            <person name="Zhang X."/>
            <person name="Xiang M."/>
            <person name="Wang C."/>
            <person name="Li S."/>
            <person name="Che Y."/>
            <person name="Ortiz-Lopez F.J."/>
            <person name="Bills G.F."/>
            <person name="Liu X."/>
            <person name="An Z."/>
        </authorList>
    </citation>
    <scope>NUCLEOTIDE SEQUENCE [LARGE SCALE GENOMIC DNA]</scope>
    <source>
        <strain evidence="3">ATCC 20868 / MF5171</strain>
    </source>
</reference>
<sequence>MRFSNFLALASALPFTLACYRVHGQIAQHTNTATQSTTYLPSIFLELGTERVCDGHSGFGSGEESNPFQPDFIPGGVPTNSSFSGPWSGANCTKPYTNVEVNGINGQVLVRDYETAFWIQPEQLNWQQPASHQGLAGIPNTFASYWTFDSGDVHC</sequence>
<dbReference type="KEGG" id="glz:GLAREA_09455"/>
<name>S3CRQ4_GLAL2</name>
<dbReference type="Proteomes" id="UP000016922">
    <property type="component" value="Unassembled WGS sequence"/>
</dbReference>
<dbReference type="GeneID" id="19468503"/>
<feature type="signal peptide" evidence="1">
    <location>
        <begin position="1"/>
        <end position="18"/>
    </location>
</feature>
<evidence type="ECO:0000256" key="1">
    <source>
        <dbReference type="SAM" id="SignalP"/>
    </source>
</evidence>